<dbReference type="STRING" id="676599.ARC20_08435"/>
<feature type="region of interest" description="Disordered" evidence="1">
    <location>
        <begin position="65"/>
        <end position="89"/>
    </location>
</feature>
<gene>
    <name evidence="2" type="ORF">ARC20_08435</name>
</gene>
<dbReference type="RefSeq" id="WP_057646155.1">
    <property type="nucleotide sequence ID" value="NZ_LLXU01000068.1"/>
</dbReference>
<proteinExistence type="predicted"/>
<keyword evidence="3" id="KW-1185">Reference proteome</keyword>
<dbReference type="OrthoDB" id="9917308at2"/>
<evidence type="ECO:0000313" key="3">
    <source>
        <dbReference type="Proteomes" id="UP000051802"/>
    </source>
</evidence>
<reference evidence="2 3" key="1">
    <citation type="submission" date="2015-10" db="EMBL/GenBank/DDBJ databases">
        <title>Genome sequencing and analysis of members of genus Stenotrophomonas.</title>
        <authorList>
            <person name="Patil P.P."/>
            <person name="Midha S."/>
            <person name="Patil P.B."/>
        </authorList>
    </citation>
    <scope>NUCLEOTIDE SEQUENCE [LARGE SCALE GENOMIC DNA]</scope>
    <source>
        <strain evidence="2 3">JCM 16536</strain>
    </source>
</reference>
<name>A0A0R0ATL2_9GAMM</name>
<feature type="compositionally biased region" description="Basic and acidic residues" evidence="1">
    <location>
        <begin position="80"/>
        <end position="89"/>
    </location>
</feature>
<organism evidence="2 3">
    <name type="scientific">Stenotrophomonas panacihumi</name>
    <dbReference type="NCBI Taxonomy" id="676599"/>
    <lineage>
        <taxon>Bacteria</taxon>
        <taxon>Pseudomonadati</taxon>
        <taxon>Pseudomonadota</taxon>
        <taxon>Gammaproteobacteria</taxon>
        <taxon>Lysobacterales</taxon>
        <taxon>Lysobacteraceae</taxon>
        <taxon>Stenotrophomonas</taxon>
    </lineage>
</organism>
<protein>
    <submittedName>
        <fullName evidence="2">Uncharacterized protein</fullName>
    </submittedName>
</protein>
<comment type="caution">
    <text evidence="2">The sequence shown here is derived from an EMBL/GenBank/DDBJ whole genome shotgun (WGS) entry which is preliminary data.</text>
</comment>
<dbReference type="AlphaFoldDB" id="A0A0R0ATL2"/>
<dbReference type="EMBL" id="LLXU01000068">
    <property type="protein sequence ID" value="KRG44436.1"/>
    <property type="molecule type" value="Genomic_DNA"/>
</dbReference>
<sequence>MKRTCELCRNFCSQLLELRLREGGHLLGMIGPCCLQRASERMDRLAERHPDRLRGPMCMAEFRELTRPLRPRSHQPFGRPRREDTGQDG</sequence>
<evidence type="ECO:0000313" key="2">
    <source>
        <dbReference type="EMBL" id="KRG44436.1"/>
    </source>
</evidence>
<evidence type="ECO:0000256" key="1">
    <source>
        <dbReference type="SAM" id="MobiDB-lite"/>
    </source>
</evidence>
<dbReference type="Proteomes" id="UP000051802">
    <property type="component" value="Unassembled WGS sequence"/>
</dbReference>
<accession>A0A0R0ATL2</accession>